<evidence type="ECO:0000256" key="1">
    <source>
        <dbReference type="ARBA" id="ARBA00001933"/>
    </source>
</evidence>
<evidence type="ECO:0000313" key="9">
    <source>
        <dbReference type="Proteomes" id="UP000053095"/>
    </source>
</evidence>
<dbReference type="EMBL" id="DF933814">
    <property type="protein sequence ID" value="GAM36288.1"/>
    <property type="molecule type" value="Genomic_DNA"/>
</dbReference>
<dbReference type="PANTHER" id="PTHR42790:SF1">
    <property type="entry name" value="AROMATIC AMINO ACID AMINOTRANSFERASE, HYPOTHETICAL (EUROFUNG)"/>
    <property type="match status" value="1"/>
</dbReference>
<keyword evidence="4" id="KW-0808">Transferase</keyword>
<evidence type="ECO:0000256" key="3">
    <source>
        <dbReference type="ARBA" id="ARBA00022576"/>
    </source>
</evidence>
<sequence>MAQQQEFRTTQRPPLDLSHHFSQTTKNRLSSNVKGLYKWFQLPGMQNVAGGLPHESYFPYDTLEAAAARPSRFDEPKSSKGKSNKPAEWHVTVPKIQDTTDILKKIDLSTALQYGTAEGYPPLATFIRKFARDHLHPNVPYAEGPEIIMTCGSTDGLAKAVEALTNPWNKTKDWIRDKEGVLFEEFAYMNAVQTVEPRGLNVVTVGVDADGMRASGPGGLADVLENWDFSKGKRPHLMYTVTLGQNPTGSTTSIERRKEIYTLCQRYDIIIIEDEPYWNLQFPSSRKHAAKYRGEAAVQADLFNRNYNAHGRSSGYEFLDSLVPSFLSIDVDGRVVRLDTFSKTIAPGCRLGWITAQPAIVERILRITEVSTQQPSGFVQVMVAQLLLQQQGSPATARKSADKEGLGWTLDGWVQWLAGLRDAYERRVHDMCSVLEEGRTVAIDRPAAHRRSSSLDSWSVINKVPMYEFDWPLAGMFLWVKIRYDTHPLLEIYGAEKVCTALWFFLLKKPFLILSAPGTMFAPTEAIRRGRAFQYIRLCFAPMAEDAVTDISQHFVAGCRAFWQLENFDDIEELDDSVMPEKMGLQMC</sequence>
<dbReference type="InterPro" id="IPR015424">
    <property type="entry name" value="PyrdxlP-dep_Trfase"/>
</dbReference>
<dbReference type="InterPro" id="IPR004839">
    <property type="entry name" value="Aminotransferase_I/II_large"/>
</dbReference>
<dbReference type="GO" id="GO:0008483">
    <property type="term" value="F:transaminase activity"/>
    <property type="evidence" value="ECO:0007669"/>
    <property type="project" value="UniProtKB-KW"/>
</dbReference>
<evidence type="ECO:0000256" key="4">
    <source>
        <dbReference type="ARBA" id="ARBA00022679"/>
    </source>
</evidence>
<dbReference type="Gene3D" id="3.40.640.10">
    <property type="entry name" value="Type I PLP-dependent aspartate aminotransferase-like (Major domain)"/>
    <property type="match status" value="1"/>
</dbReference>
<dbReference type="InterPro" id="IPR050859">
    <property type="entry name" value="Class-I_PLP-dep_aminotransf"/>
</dbReference>
<evidence type="ECO:0000256" key="2">
    <source>
        <dbReference type="ARBA" id="ARBA00007441"/>
    </source>
</evidence>
<keyword evidence="3" id="KW-0032">Aminotransferase</keyword>
<name>A0A510NVL7_TALPI</name>
<feature type="domain" description="Aminotransferase class I/classII large" evidence="7">
    <location>
        <begin position="106"/>
        <end position="391"/>
    </location>
</feature>
<keyword evidence="5" id="KW-0663">Pyridoxal phosphate</keyword>
<feature type="region of interest" description="Disordered" evidence="6">
    <location>
        <begin position="1"/>
        <end position="23"/>
    </location>
</feature>
<dbReference type="Proteomes" id="UP000053095">
    <property type="component" value="Unassembled WGS sequence"/>
</dbReference>
<protein>
    <recommendedName>
        <fullName evidence="7">Aminotransferase class I/classII large domain-containing protein</fullName>
    </recommendedName>
</protein>
<dbReference type="PANTHER" id="PTHR42790">
    <property type="entry name" value="AMINOTRANSFERASE"/>
    <property type="match status" value="1"/>
</dbReference>
<dbReference type="CDD" id="cd00609">
    <property type="entry name" value="AAT_like"/>
    <property type="match status" value="1"/>
</dbReference>
<keyword evidence="9" id="KW-1185">Reference proteome</keyword>
<dbReference type="SUPFAM" id="SSF53383">
    <property type="entry name" value="PLP-dependent transferases"/>
    <property type="match status" value="1"/>
</dbReference>
<evidence type="ECO:0000313" key="8">
    <source>
        <dbReference type="EMBL" id="GAM36288.1"/>
    </source>
</evidence>
<evidence type="ECO:0000256" key="5">
    <source>
        <dbReference type="ARBA" id="ARBA00022898"/>
    </source>
</evidence>
<dbReference type="GO" id="GO:0030170">
    <property type="term" value="F:pyridoxal phosphate binding"/>
    <property type="evidence" value="ECO:0007669"/>
    <property type="project" value="InterPro"/>
</dbReference>
<evidence type="ECO:0000259" key="7">
    <source>
        <dbReference type="Pfam" id="PF00155"/>
    </source>
</evidence>
<comment type="similarity">
    <text evidence="2">Belongs to the class-I pyridoxal-phosphate-dependent aminotransferase family.</text>
</comment>
<dbReference type="Pfam" id="PF00155">
    <property type="entry name" value="Aminotran_1_2"/>
    <property type="match status" value="1"/>
</dbReference>
<dbReference type="GO" id="GO:1901605">
    <property type="term" value="P:alpha-amino acid metabolic process"/>
    <property type="evidence" value="ECO:0007669"/>
    <property type="project" value="TreeGrafter"/>
</dbReference>
<dbReference type="AlphaFoldDB" id="A0A510NVL7"/>
<evidence type="ECO:0000256" key="6">
    <source>
        <dbReference type="SAM" id="MobiDB-lite"/>
    </source>
</evidence>
<proteinExistence type="inferred from homology"/>
<organism evidence="8 9">
    <name type="scientific">Talaromyces pinophilus</name>
    <name type="common">Penicillium pinophilum</name>
    <dbReference type="NCBI Taxonomy" id="128442"/>
    <lineage>
        <taxon>Eukaryota</taxon>
        <taxon>Fungi</taxon>
        <taxon>Dikarya</taxon>
        <taxon>Ascomycota</taxon>
        <taxon>Pezizomycotina</taxon>
        <taxon>Eurotiomycetes</taxon>
        <taxon>Eurotiomycetidae</taxon>
        <taxon>Eurotiales</taxon>
        <taxon>Trichocomaceae</taxon>
        <taxon>Talaromyces</taxon>
        <taxon>Talaromyces sect. Talaromyces</taxon>
    </lineage>
</organism>
<feature type="compositionally biased region" description="Polar residues" evidence="6">
    <location>
        <begin position="1"/>
        <end position="12"/>
    </location>
</feature>
<gene>
    <name evidence="8" type="ORF">TCE0_018f05264</name>
</gene>
<dbReference type="InterPro" id="IPR015421">
    <property type="entry name" value="PyrdxlP-dep_Trfase_major"/>
</dbReference>
<comment type="cofactor">
    <cofactor evidence="1">
        <name>pyridoxal 5'-phosphate</name>
        <dbReference type="ChEBI" id="CHEBI:597326"/>
    </cofactor>
</comment>
<reference evidence="9" key="1">
    <citation type="journal article" date="2015" name="Genome Announc.">
        <title>Draft genome sequence of Talaromyces cellulolyticus strain Y-94, a source of lignocellulosic biomass-degrading enzymes.</title>
        <authorList>
            <person name="Fujii T."/>
            <person name="Koike H."/>
            <person name="Sawayama S."/>
            <person name="Yano S."/>
            <person name="Inoue H."/>
        </authorList>
    </citation>
    <scope>NUCLEOTIDE SEQUENCE [LARGE SCALE GENOMIC DNA]</scope>
    <source>
        <strain evidence="9">Y-94</strain>
    </source>
</reference>
<accession>A0A510NVL7</accession>